<feature type="compositionally biased region" description="Polar residues" evidence="1">
    <location>
        <begin position="59"/>
        <end position="75"/>
    </location>
</feature>
<dbReference type="Proteomes" id="UP000694892">
    <property type="component" value="Unassembled WGS sequence"/>
</dbReference>
<gene>
    <name evidence="2" type="ORF">XELAEV_18004245mg</name>
</gene>
<reference evidence="2" key="1">
    <citation type="submission" date="2016-05" db="EMBL/GenBank/DDBJ databases">
        <title>WGS assembly of Xenopus laevis.</title>
        <authorList>
            <person name="Session A."/>
            <person name="Uno Y."/>
            <person name="Kwon T."/>
            <person name="Chapman J."/>
            <person name="Toyoda A."/>
            <person name="Takahashi S."/>
            <person name="Fukui A."/>
            <person name="Hikosaka A."/>
            <person name="Putnam N."/>
            <person name="Stites J."/>
            <person name="Van Heeringen S."/>
            <person name="Quigley I."/>
            <person name="Heinz S."/>
            <person name="Hellsten U."/>
            <person name="Lyons J."/>
            <person name="Suzuki A."/>
            <person name="Kondo M."/>
            <person name="Ogino H."/>
            <person name="Ochi H."/>
            <person name="Bogdanovic O."/>
            <person name="Lister R."/>
            <person name="Georgiou G."/>
            <person name="Paranjpe S."/>
            <person name="Van Kruijsbergen I."/>
            <person name="Mozaffari S."/>
            <person name="Shu S."/>
            <person name="Schmutz J."/>
            <person name="Jenkins J."/>
            <person name="Grimwood J."/>
            <person name="Carlson J."/>
            <person name="Mitros T."/>
            <person name="Simakov O."/>
            <person name="Heald R."/>
            <person name="Miller K."/>
            <person name="Haudenschild C."/>
            <person name="Kuroki Y."/>
            <person name="Tanaka T."/>
            <person name="Michiue T."/>
            <person name="Watanabe M."/>
            <person name="Kinoshita T."/>
            <person name="Ohta Y."/>
            <person name="Mawaribuchi S."/>
            <person name="Suzuki Y."/>
            <person name="Haramoto Y."/>
            <person name="Yamamoto T."/>
            <person name="Takagi C."/>
            <person name="Kitzman J."/>
            <person name="Shendure J."/>
            <person name="Nakayama T."/>
            <person name="Izutsu Y."/>
            <person name="Robert J."/>
            <person name="Dichmann D."/>
            <person name="Flajnik M."/>
            <person name="Houston D."/>
            <person name="Marcotte E."/>
            <person name="Wallingford J."/>
            <person name="Ito Y."/>
            <person name="Asashima M."/>
            <person name="Ueno N."/>
            <person name="Matsuda Y."/>
            <person name="Jan Veenstra G."/>
            <person name="Fujiyama A."/>
            <person name="Harland R."/>
            <person name="Taira M."/>
            <person name="Rokhsar D.S."/>
        </authorList>
    </citation>
    <scope>NUCLEOTIDE SEQUENCE</scope>
    <source>
        <strain evidence="2">J</strain>
        <tissue evidence="2">Blood</tissue>
    </source>
</reference>
<dbReference type="AlphaFoldDB" id="A0A974BN70"/>
<dbReference type="EMBL" id="KV533802">
    <property type="protein sequence ID" value="OCT55163.1"/>
    <property type="molecule type" value="Genomic_DNA"/>
</dbReference>
<organism evidence="2">
    <name type="scientific">Xenopus laevis</name>
    <name type="common">African clawed frog</name>
    <dbReference type="NCBI Taxonomy" id="8355"/>
    <lineage>
        <taxon>Eukaryota</taxon>
        <taxon>Metazoa</taxon>
        <taxon>Chordata</taxon>
        <taxon>Craniata</taxon>
        <taxon>Vertebrata</taxon>
        <taxon>Euteleostomi</taxon>
        <taxon>Amphibia</taxon>
        <taxon>Batrachia</taxon>
        <taxon>Anura</taxon>
        <taxon>Pipoidea</taxon>
        <taxon>Pipidae</taxon>
        <taxon>Xenopodinae</taxon>
        <taxon>Xenopus</taxon>
        <taxon>Xenopus</taxon>
    </lineage>
</organism>
<name>A0A974BN70_XENLA</name>
<protein>
    <submittedName>
        <fullName evidence="2">Uncharacterized protein</fullName>
    </submittedName>
</protein>
<sequence>MGRVERGGEKCTHLPQGTELFLVTWPADNPSAVRRSRIGWMVRAAVSLNDTRDRIHVGRSQNDTQLSAGDSDSPV</sequence>
<evidence type="ECO:0000256" key="1">
    <source>
        <dbReference type="SAM" id="MobiDB-lite"/>
    </source>
</evidence>
<proteinExistence type="predicted"/>
<accession>A0A974BN70</accession>
<feature type="region of interest" description="Disordered" evidence="1">
    <location>
        <begin position="52"/>
        <end position="75"/>
    </location>
</feature>
<evidence type="ECO:0000313" key="2">
    <source>
        <dbReference type="EMBL" id="OCT55163.1"/>
    </source>
</evidence>